<accession>A0A6B0UBU1</accession>
<protein>
    <submittedName>
        <fullName evidence="2">Putative secreted protein</fullName>
    </submittedName>
</protein>
<dbReference type="EMBL" id="GIFC01007085">
    <property type="protein sequence ID" value="MXU89168.1"/>
    <property type="molecule type" value="Transcribed_RNA"/>
</dbReference>
<sequence>MNIYLQALVSHLLFLLVRWSVGCRGSCAMLPSGHQCTILPHHFPGTESFLISYLSEKSLHGYRLKRHCWLLLSWSGGREALVQFFFPTKGRDPGKKDRSLSGVRHC</sequence>
<organism evidence="2">
    <name type="scientific">Ixodes ricinus</name>
    <name type="common">Common tick</name>
    <name type="synonym">Acarus ricinus</name>
    <dbReference type="NCBI Taxonomy" id="34613"/>
    <lineage>
        <taxon>Eukaryota</taxon>
        <taxon>Metazoa</taxon>
        <taxon>Ecdysozoa</taxon>
        <taxon>Arthropoda</taxon>
        <taxon>Chelicerata</taxon>
        <taxon>Arachnida</taxon>
        <taxon>Acari</taxon>
        <taxon>Parasitiformes</taxon>
        <taxon>Ixodida</taxon>
        <taxon>Ixodoidea</taxon>
        <taxon>Ixodidae</taxon>
        <taxon>Ixodinae</taxon>
        <taxon>Ixodes</taxon>
    </lineage>
</organism>
<name>A0A6B0UBU1_IXORI</name>
<feature type="chain" id="PRO_5025591727" evidence="1">
    <location>
        <begin position="23"/>
        <end position="106"/>
    </location>
</feature>
<dbReference type="AlphaFoldDB" id="A0A6B0UBU1"/>
<reference evidence="2" key="1">
    <citation type="submission" date="2019-12" db="EMBL/GenBank/DDBJ databases">
        <title>An insight into the sialome of adult female Ixodes ricinus ticks feeding for 6 days.</title>
        <authorList>
            <person name="Perner J."/>
            <person name="Ribeiro J.M.C."/>
        </authorList>
    </citation>
    <scope>NUCLEOTIDE SEQUENCE</scope>
    <source>
        <strain evidence="2">Semi-engorged</strain>
        <tissue evidence="2">Salivary glands</tissue>
    </source>
</reference>
<keyword evidence="1" id="KW-0732">Signal</keyword>
<evidence type="ECO:0000313" key="2">
    <source>
        <dbReference type="EMBL" id="MXU89168.1"/>
    </source>
</evidence>
<feature type="signal peptide" evidence="1">
    <location>
        <begin position="1"/>
        <end position="22"/>
    </location>
</feature>
<evidence type="ECO:0000256" key="1">
    <source>
        <dbReference type="SAM" id="SignalP"/>
    </source>
</evidence>
<proteinExistence type="predicted"/>